<evidence type="ECO:0000313" key="3">
    <source>
        <dbReference type="EMBL" id="MBK6265958.1"/>
    </source>
</evidence>
<dbReference type="PANTHER" id="PTHR46268:SF6">
    <property type="entry name" value="UNIVERSAL STRESS PROTEIN UP12"/>
    <property type="match status" value="1"/>
</dbReference>
<dbReference type="EMBL" id="JAEQBW010000005">
    <property type="protein sequence ID" value="MBK6265958.1"/>
    <property type="molecule type" value="Genomic_DNA"/>
</dbReference>
<name>A0A934WZ98_9BACT</name>
<comment type="caution">
    <text evidence="3">The sequence shown here is derived from an EMBL/GenBank/DDBJ whole genome shotgun (WGS) entry which is preliminary data.</text>
</comment>
<dbReference type="CDD" id="cd00293">
    <property type="entry name" value="USP-like"/>
    <property type="match status" value="2"/>
</dbReference>
<feature type="domain" description="UspA" evidence="2">
    <location>
        <begin position="4"/>
        <end position="141"/>
    </location>
</feature>
<dbReference type="SUPFAM" id="SSF52402">
    <property type="entry name" value="Adenine nucleotide alpha hydrolases-like"/>
    <property type="match status" value="2"/>
</dbReference>
<dbReference type="Pfam" id="PF00582">
    <property type="entry name" value="Usp"/>
    <property type="match status" value="2"/>
</dbReference>
<evidence type="ECO:0000256" key="1">
    <source>
        <dbReference type="ARBA" id="ARBA00008791"/>
    </source>
</evidence>
<dbReference type="InterPro" id="IPR006016">
    <property type="entry name" value="UspA"/>
</dbReference>
<accession>A0A934WZ98</accession>
<evidence type="ECO:0000259" key="2">
    <source>
        <dbReference type="Pfam" id="PF00582"/>
    </source>
</evidence>
<dbReference type="InterPro" id="IPR006015">
    <property type="entry name" value="Universal_stress_UspA"/>
</dbReference>
<dbReference type="Proteomes" id="UP000611723">
    <property type="component" value="Unassembled WGS sequence"/>
</dbReference>
<dbReference type="PRINTS" id="PR01438">
    <property type="entry name" value="UNVRSLSTRESS"/>
</dbReference>
<feature type="domain" description="UspA" evidence="2">
    <location>
        <begin position="148"/>
        <end position="288"/>
    </location>
</feature>
<evidence type="ECO:0000313" key="4">
    <source>
        <dbReference type="Proteomes" id="UP000611723"/>
    </source>
</evidence>
<protein>
    <submittedName>
        <fullName evidence="3">Universal stress protein</fullName>
    </submittedName>
</protein>
<dbReference type="InterPro" id="IPR014729">
    <property type="entry name" value="Rossmann-like_a/b/a_fold"/>
</dbReference>
<dbReference type="RefSeq" id="WP_201431631.1">
    <property type="nucleotide sequence ID" value="NZ_JAEQBW010000005.1"/>
</dbReference>
<keyword evidence="4" id="KW-1185">Reference proteome</keyword>
<proteinExistence type="inferred from homology"/>
<reference evidence="3" key="1">
    <citation type="submission" date="2021-01" db="EMBL/GenBank/DDBJ databases">
        <title>Marivirga aurantiaca sp. nov., isolated from intertidal surface sediments.</title>
        <authorList>
            <person name="Zhang M."/>
        </authorList>
    </citation>
    <scope>NUCLEOTIDE SEQUENCE</scope>
    <source>
        <strain evidence="3">S37H4</strain>
    </source>
</reference>
<comment type="similarity">
    <text evidence="1">Belongs to the universal stress protein A family.</text>
</comment>
<sequence>MYKIERILVALDLTEMDEVLIRYTSQLAKHFQTEKIYFFHVANTFELPEEVRKNYPDLLAPTDESLKRTMEAEIKEHWTSDHPCEKVVEITEGNATDQLLKWIDIKIVDLIVMGRKRSLEGSGVLPQKITKVAHSSVLLVPETVNEGFNKIVVPIDFSKHSKLALEEAVDLSTKTGAKLQLLNTYKVPSGYHRTGKSREEFAAIMKKHAETDFKKFLKRNNFKEDLNCEYILDNNSPADTIFEFAKREKADLIVMGSKGRTEMASMLLGSVTEKVINYDTDIPLLVVKEKDENMGFFKALMKV</sequence>
<dbReference type="AlphaFoldDB" id="A0A934WZ98"/>
<gene>
    <name evidence="3" type="ORF">JKA74_13025</name>
</gene>
<dbReference type="Gene3D" id="3.40.50.620">
    <property type="entry name" value="HUPs"/>
    <property type="match status" value="2"/>
</dbReference>
<dbReference type="PANTHER" id="PTHR46268">
    <property type="entry name" value="STRESS RESPONSE PROTEIN NHAX"/>
    <property type="match status" value="1"/>
</dbReference>
<organism evidence="3 4">
    <name type="scientific">Marivirga aurantiaca</name>
    <dbReference type="NCBI Taxonomy" id="2802615"/>
    <lineage>
        <taxon>Bacteria</taxon>
        <taxon>Pseudomonadati</taxon>
        <taxon>Bacteroidota</taxon>
        <taxon>Cytophagia</taxon>
        <taxon>Cytophagales</taxon>
        <taxon>Marivirgaceae</taxon>
        <taxon>Marivirga</taxon>
    </lineage>
</organism>